<reference evidence="1" key="3">
    <citation type="submission" date="2025-09" db="UniProtKB">
        <authorList>
            <consortium name="Ensembl"/>
        </authorList>
    </citation>
    <scope>IDENTIFICATION</scope>
</reference>
<dbReference type="InParanoid" id="H2YXK8"/>
<name>H2YXK8_CIOSA</name>
<reference evidence="1" key="2">
    <citation type="submission" date="2025-08" db="UniProtKB">
        <authorList>
            <consortium name="Ensembl"/>
        </authorList>
    </citation>
    <scope>IDENTIFICATION</scope>
</reference>
<proteinExistence type="predicted"/>
<reference evidence="2" key="1">
    <citation type="submission" date="2003-08" db="EMBL/GenBank/DDBJ databases">
        <authorList>
            <person name="Birren B."/>
            <person name="Nusbaum C."/>
            <person name="Abebe A."/>
            <person name="Abouelleil A."/>
            <person name="Adekoya E."/>
            <person name="Ait-zahra M."/>
            <person name="Allen N."/>
            <person name="Allen T."/>
            <person name="An P."/>
            <person name="Anderson M."/>
            <person name="Anderson S."/>
            <person name="Arachchi H."/>
            <person name="Armbruster J."/>
            <person name="Bachantsang P."/>
            <person name="Baldwin J."/>
            <person name="Barry A."/>
            <person name="Bayul T."/>
            <person name="Blitshsteyn B."/>
            <person name="Bloom T."/>
            <person name="Blye J."/>
            <person name="Boguslavskiy L."/>
            <person name="Borowsky M."/>
            <person name="Boukhgalter B."/>
            <person name="Brunache A."/>
            <person name="Butler J."/>
            <person name="Calixte N."/>
            <person name="Calvo S."/>
            <person name="Camarata J."/>
            <person name="Campo K."/>
            <person name="Chang J."/>
            <person name="Cheshatsang Y."/>
            <person name="Citroen M."/>
            <person name="Collymore A."/>
            <person name="Considine T."/>
            <person name="Cook A."/>
            <person name="Cooke P."/>
            <person name="Corum B."/>
            <person name="Cuomo C."/>
            <person name="David R."/>
            <person name="Dawoe T."/>
            <person name="Degray S."/>
            <person name="Dodge S."/>
            <person name="Dooley K."/>
            <person name="Dorje P."/>
            <person name="Dorjee K."/>
            <person name="Dorris L."/>
            <person name="Duffey N."/>
            <person name="Dupes A."/>
            <person name="Elkins T."/>
            <person name="Engels R."/>
            <person name="Erickson J."/>
            <person name="Farina A."/>
            <person name="Faro S."/>
            <person name="Ferreira P."/>
            <person name="Fischer H."/>
            <person name="Fitzgerald M."/>
            <person name="Foley K."/>
            <person name="Gage D."/>
            <person name="Galagan J."/>
            <person name="Gearin G."/>
            <person name="Gnerre S."/>
            <person name="Gnirke A."/>
            <person name="Goyette A."/>
            <person name="Graham J."/>
            <person name="Grandbois E."/>
            <person name="Gyaltsen K."/>
            <person name="Hafez N."/>
            <person name="Hagopian D."/>
            <person name="Hagos B."/>
            <person name="Hall J."/>
            <person name="Hatcher B."/>
            <person name="Heller A."/>
            <person name="Higgins H."/>
            <person name="Honan T."/>
            <person name="Horn A."/>
            <person name="Houde N."/>
            <person name="Hughes L."/>
            <person name="Hulme W."/>
            <person name="Husby E."/>
            <person name="Iliev I."/>
            <person name="Jaffe D."/>
            <person name="Jones C."/>
            <person name="Kamal M."/>
            <person name="Kamat A."/>
            <person name="Kamvysselis M."/>
            <person name="Karlsson E."/>
            <person name="Kells C."/>
            <person name="Kieu A."/>
            <person name="Kisner P."/>
            <person name="Kodira C."/>
            <person name="Kulbokas E."/>
            <person name="Labutti K."/>
            <person name="Lama D."/>
            <person name="Landers T."/>
            <person name="Leger J."/>
            <person name="Levine S."/>
            <person name="Lewis D."/>
            <person name="Lewis T."/>
            <person name="Lindblad-toh K."/>
            <person name="Liu X."/>
            <person name="Lokyitsang T."/>
            <person name="Lokyitsang Y."/>
            <person name="Lucien O."/>
            <person name="Lui A."/>
            <person name="Ma L.J."/>
            <person name="Mabbitt R."/>
            <person name="Macdonald J."/>
            <person name="Maclean C."/>
            <person name="Major J."/>
            <person name="Manning J."/>
            <person name="Marabella R."/>
            <person name="Maru K."/>
            <person name="Matthews C."/>
            <person name="Mauceli E."/>
            <person name="Mccarthy M."/>
            <person name="Mcdonough S."/>
            <person name="Mcghee T."/>
            <person name="Meldrim J."/>
            <person name="Meneus L."/>
            <person name="Mesirov J."/>
            <person name="Mihalev A."/>
            <person name="Mihova T."/>
            <person name="Mikkelsen T."/>
            <person name="Mlenga V."/>
            <person name="Moru K."/>
            <person name="Mozes J."/>
            <person name="Mulrain L."/>
            <person name="Munson G."/>
            <person name="Naylor J."/>
            <person name="Newes C."/>
            <person name="Nguyen C."/>
            <person name="Nguyen N."/>
            <person name="Nguyen T."/>
            <person name="Nicol R."/>
            <person name="Nielsen C."/>
            <person name="Nizzari M."/>
            <person name="Norbu C."/>
            <person name="Norbu N."/>
            <person name="O'donnell P."/>
            <person name="Okoawo O."/>
            <person name="O'leary S."/>
            <person name="Omotosho B."/>
            <person name="O'neill K."/>
            <person name="Osman S."/>
            <person name="Parker S."/>
            <person name="Perrin D."/>
            <person name="Phunkhang P."/>
            <person name="Piqani B."/>
            <person name="Purcell S."/>
            <person name="Rachupka T."/>
            <person name="Ramasamy U."/>
            <person name="Rameau R."/>
            <person name="Ray V."/>
            <person name="Raymond C."/>
            <person name="Retta R."/>
            <person name="Richardson S."/>
            <person name="Rise C."/>
            <person name="Rodriguez J."/>
            <person name="Rogers J."/>
            <person name="Rogov P."/>
            <person name="Rutman M."/>
            <person name="Schupbach R."/>
            <person name="Seaman C."/>
            <person name="Settipalli S."/>
            <person name="Sharpe T."/>
            <person name="Sheridan J."/>
            <person name="Sherpa N."/>
            <person name="Shi J."/>
            <person name="Smirnov S."/>
            <person name="Smith C."/>
            <person name="Sougnez C."/>
            <person name="Spencer B."/>
            <person name="Stalker J."/>
            <person name="Stange-thomann N."/>
            <person name="Stavropoulos S."/>
            <person name="Stetson K."/>
            <person name="Stone C."/>
            <person name="Stone S."/>
            <person name="Stubbs M."/>
            <person name="Talamas J."/>
            <person name="Tchuinga P."/>
            <person name="Tenzing P."/>
            <person name="Tesfaye S."/>
            <person name="Theodore J."/>
            <person name="Thoulutsang Y."/>
            <person name="Topham K."/>
            <person name="Towey S."/>
            <person name="Tsamla T."/>
            <person name="Tsomo N."/>
            <person name="Vallee D."/>
            <person name="Vassiliev H."/>
            <person name="Venkataraman V."/>
            <person name="Vinson J."/>
            <person name="Vo A."/>
            <person name="Wade C."/>
            <person name="Wang S."/>
            <person name="Wangchuk T."/>
            <person name="Wangdi T."/>
            <person name="Whittaker C."/>
            <person name="Wilkinson J."/>
            <person name="Wu Y."/>
            <person name="Wyman D."/>
            <person name="Yadav S."/>
            <person name="Yang S."/>
            <person name="Yang X."/>
            <person name="Yeager S."/>
            <person name="Yee E."/>
            <person name="Young G."/>
            <person name="Zainoun J."/>
            <person name="Zembeck L."/>
            <person name="Zimmer A."/>
            <person name="Zody M."/>
            <person name="Lander E."/>
        </authorList>
    </citation>
    <scope>NUCLEOTIDE SEQUENCE [LARGE SCALE GENOMIC DNA]</scope>
</reference>
<dbReference type="AlphaFoldDB" id="H2YXK8"/>
<dbReference type="Proteomes" id="UP000007875">
    <property type="component" value="Unassembled WGS sequence"/>
</dbReference>
<sequence length="148" mass="15945">MSDNPNVTVFSPYELKMRGLTHNVSCSIGEGGRALLTKEPAIASLGDVCSEDRIFGTQLNGQTVGKALKSAKFKDDVFLGMGEDSFRSMLKQEAFRNDGRFGKRTMSFTVSRTSVLGNGPRLATSTTSNPPTITSLYEPCTNHCAVNG</sequence>
<accession>H2YXK8</accession>
<dbReference type="Ensembl" id="ENSCSAVT00000010191.1">
    <property type="protein sequence ID" value="ENSCSAVP00000010069.1"/>
    <property type="gene ID" value="ENSCSAVG00000005937.1"/>
</dbReference>
<protein>
    <submittedName>
        <fullName evidence="1">Uncharacterized protein</fullName>
    </submittedName>
</protein>
<dbReference type="HOGENOM" id="CLU_1758173_0_0_1"/>
<organism evidence="1 2">
    <name type="scientific">Ciona savignyi</name>
    <name type="common">Pacific transparent sea squirt</name>
    <dbReference type="NCBI Taxonomy" id="51511"/>
    <lineage>
        <taxon>Eukaryota</taxon>
        <taxon>Metazoa</taxon>
        <taxon>Chordata</taxon>
        <taxon>Tunicata</taxon>
        <taxon>Ascidiacea</taxon>
        <taxon>Phlebobranchia</taxon>
        <taxon>Cionidae</taxon>
        <taxon>Ciona</taxon>
    </lineage>
</organism>
<keyword evidence="2" id="KW-1185">Reference proteome</keyword>
<evidence type="ECO:0000313" key="1">
    <source>
        <dbReference type="Ensembl" id="ENSCSAVP00000010069.1"/>
    </source>
</evidence>
<evidence type="ECO:0000313" key="2">
    <source>
        <dbReference type="Proteomes" id="UP000007875"/>
    </source>
</evidence>